<feature type="region of interest" description="Disordered" evidence="1">
    <location>
        <begin position="381"/>
        <end position="406"/>
    </location>
</feature>
<evidence type="ECO:0000313" key="2">
    <source>
        <dbReference type="EMBL" id="KDQ58872.1"/>
    </source>
</evidence>
<dbReference type="AlphaFoldDB" id="A0A067Q5U7"/>
<protein>
    <recommendedName>
        <fullName evidence="4">CxC2-like cysteine cluster KDZ transposase-associated domain-containing protein</fullName>
    </recommendedName>
</protein>
<keyword evidence="3" id="KW-1185">Reference proteome</keyword>
<dbReference type="HOGENOM" id="CLU_006344_12_2_1"/>
<dbReference type="InParanoid" id="A0A067Q5U7"/>
<dbReference type="STRING" id="933084.A0A067Q5U7"/>
<organism evidence="2 3">
    <name type="scientific">Jaapia argillacea MUCL 33604</name>
    <dbReference type="NCBI Taxonomy" id="933084"/>
    <lineage>
        <taxon>Eukaryota</taxon>
        <taxon>Fungi</taxon>
        <taxon>Dikarya</taxon>
        <taxon>Basidiomycota</taxon>
        <taxon>Agaricomycotina</taxon>
        <taxon>Agaricomycetes</taxon>
        <taxon>Agaricomycetidae</taxon>
        <taxon>Jaapiales</taxon>
        <taxon>Jaapiaceae</taxon>
        <taxon>Jaapia</taxon>
    </lineage>
</organism>
<proteinExistence type="predicted"/>
<dbReference type="OrthoDB" id="2576233at2759"/>
<name>A0A067Q5U7_9AGAM</name>
<evidence type="ECO:0000256" key="1">
    <source>
        <dbReference type="SAM" id="MobiDB-lite"/>
    </source>
</evidence>
<evidence type="ECO:0000313" key="3">
    <source>
        <dbReference type="Proteomes" id="UP000027265"/>
    </source>
</evidence>
<dbReference type="EMBL" id="KL197716">
    <property type="protein sequence ID" value="KDQ58872.1"/>
    <property type="molecule type" value="Genomic_DNA"/>
</dbReference>
<dbReference type="Pfam" id="PF18759">
    <property type="entry name" value="Plavaka"/>
    <property type="match status" value="1"/>
</dbReference>
<gene>
    <name evidence="2" type="ORF">JAAARDRAFT_128116</name>
</gene>
<accession>A0A067Q5U7</accession>
<feature type="compositionally biased region" description="Polar residues" evidence="1">
    <location>
        <begin position="395"/>
        <end position="406"/>
    </location>
</feature>
<sequence length="406" mass="45795">MGTIVKSLKGPGKDGVELTGGDGDVRRCYPIVACYAADYPEQCLVTCTRYGTTCLKCTATWDEFGSGIAKERRKQNDSIRTLKHAATLGSASRAQEALKDFGLNFVLEPFWVGLPYCDIHVAITLDILHQLYQGVIEHIKSWLRKLIGDAELDAQFKRLPPMHGLRHFTDGISGLSRVSGNEHREICKQILGCVLNHLNVPHAMLAMLDFLFLAQYKSHSTESLKEMKVALDDFHADKEVFVNLGACLGEHFNIPKIHMLEHYIQCIELFGTTDNYNTESTERLHIDYAKEAYRATNGKDYFEQMTDWLERRKKIAAFDIVLCWQRGEMPAPRKRKCRQCTAGPQPLAKTPNAKNVPFSELSRDYGATQFSSALQTFVTQYKDGPTSTRRRRANSDNPLPVSTVNV</sequence>
<evidence type="ECO:0008006" key="4">
    <source>
        <dbReference type="Google" id="ProtNLM"/>
    </source>
</evidence>
<reference evidence="3" key="1">
    <citation type="journal article" date="2014" name="Proc. Natl. Acad. Sci. U.S.A.">
        <title>Extensive sampling of basidiomycete genomes demonstrates inadequacy of the white-rot/brown-rot paradigm for wood decay fungi.</title>
        <authorList>
            <person name="Riley R."/>
            <person name="Salamov A.A."/>
            <person name="Brown D.W."/>
            <person name="Nagy L.G."/>
            <person name="Floudas D."/>
            <person name="Held B.W."/>
            <person name="Levasseur A."/>
            <person name="Lombard V."/>
            <person name="Morin E."/>
            <person name="Otillar R."/>
            <person name="Lindquist E.A."/>
            <person name="Sun H."/>
            <person name="LaButti K.M."/>
            <person name="Schmutz J."/>
            <person name="Jabbour D."/>
            <person name="Luo H."/>
            <person name="Baker S.E."/>
            <person name="Pisabarro A.G."/>
            <person name="Walton J.D."/>
            <person name="Blanchette R.A."/>
            <person name="Henrissat B."/>
            <person name="Martin F."/>
            <person name="Cullen D."/>
            <person name="Hibbett D.S."/>
            <person name="Grigoriev I.V."/>
        </authorList>
    </citation>
    <scope>NUCLEOTIDE SEQUENCE [LARGE SCALE GENOMIC DNA]</scope>
    <source>
        <strain evidence="3">MUCL 33604</strain>
    </source>
</reference>
<dbReference type="InterPro" id="IPR041078">
    <property type="entry name" value="Plavaka"/>
</dbReference>
<dbReference type="Proteomes" id="UP000027265">
    <property type="component" value="Unassembled WGS sequence"/>
</dbReference>